<reference evidence="1" key="1">
    <citation type="journal article" date="2020" name="Stud. Mycol.">
        <title>101 Dothideomycetes genomes: a test case for predicting lifestyles and emergence of pathogens.</title>
        <authorList>
            <person name="Haridas S."/>
            <person name="Albert R."/>
            <person name="Binder M."/>
            <person name="Bloem J."/>
            <person name="Labutti K."/>
            <person name="Salamov A."/>
            <person name="Andreopoulos B."/>
            <person name="Baker S."/>
            <person name="Barry K."/>
            <person name="Bills G."/>
            <person name="Bluhm B."/>
            <person name="Cannon C."/>
            <person name="Castanera R."/>
            <person name="Culley D."/>
            <person name="Daum C."/>
            <person name="Ezra D."/>
            <person name="Gonzalez J."/>
            <person name="Henrissat B."/>
            <person name="Kuo A."/>
            <person name="Liang C."/>
            <person name="Lipzen A."/>
            <person name="Lutzoni F."/>
            <person name="Magnuson J."/>
            <person name="Mondo S."/>
            <person name="Nolan M."/>
            <person name="Ohm R."/>
            <person name="Pangilinan J."/>
            <person name="Park H.-J."/>
            <person name="Ramirez L."/>
            <person name="Alfaro M."/>
            <person name="Sun H."/>
            <person name="Tritt A."/>
            <person name="Yoshinaga Y."/>
            <person name="Zwiers L.-H."/>
            <person name="Turgeon B."/>
            <person name="Goodwin S."/>
            <person name="Spatafora J."/>
            <person name="Crous P."/>
            <person name="Grigoriev I."/>
        </authorList>
    </citation>
    <scope>NUCLEOTIDE SEQUENCE</scope>
    <source>
        <strain evidence="1">CBS 379.55</strain>
    </source>
</reference>
<dbReference type="Proteomes" id="UP000800097">
    <property type="component" value="Unassembled WGS sequence"/>
</dbReference>
<dbReference type="GeneID" id="54554391"/>
<dbReference type="OrthoDB" id="10541364at2759"/>
<dbReference type="AlphaFoldDB" id="A0A6A6J8L8"/>
<organism evidence="1 2">
    <name type="scientific">Westerdykella ornata</name>
    <dbReference type="NCBI Taxonomy" id="318751"/>
    <lineage>
        <taxon>Eukaryota</taxon>
        <taxon>Fungi</taxon>
        <taxon>Dikarya</taxon>
        <taxon>Ascomycota</taxon>
        <taxon>Pezizomycotina</taxon>
        <taxon>Dothideomycetes</taxon>
        <taxon>Pleosporomycetidae</taxon>
        <taxon>Pleosporales</taxon>
        <taxon>Sporormiaceae</taxon>
        <taxon>Westerdykella</taxon>
    </lineage>
</organism>
<evidence type="ECO:0000313" key="1">
    <source>
        <dbReference type="EMBL" id="KAF2272772.1"/>
    </source>
</evidence>
<gene>
    <name evidence="1" type="ORF">EI97DRAFT_461713</name>
</gene>
<name>A0A6A6J8L8_WESOR</name>
<dbReference type="RefSeq" id="XP_033650311.1">
    <property type="nucleotide sequence ID" value="XM_033801216.1"/>
</dbReference>
<accession>A0A6A6J8L8</accession>
<dbReference type="EMBL" id="ML986517">
    <property type="protein sequence ID" value="KAF2272772.1"/>
    <property type="molecule type" value="Genomic_DNA"/>
</dbReference>
<evidence type="ECO:0008006" key="3">
    <source>
        <dbReference type="Google" id="ProtNLM"/>
    </source>
</evidence>
<protein>
    <recommendedName>
        <fullName evidence="3">Fucose-specific lectin</fullName>
    </recommendedName>
</protein>
<evidence type="ECO:0000313" key="2">
    <source>
        <dbReference type="Proteomes" id="UP000800097"/>
    </source>
</evidence>
<keyword evidence="2" id="KW-1185">Reference proteome</keyword>
<proteinExistence type="predicted"/>
<sequence length="626" mass="68211">MTYVYNITLNTTSETYSFTFERDQPQPGRDLDDIDASGLAANVSALLTIQTQADSPEANTLIFLAYINVPDCTIQQGKPIGLGGYDVVKDTVGTDETCIPTTDVDNQTSIWTTQDLSSGEFKNVYYNASTSQEAEDPLGYKKLIVSALRTLQSYYNGSEAYEHISSDRYGNSRTVHYKYIGKLGDAQCWQADGTSVNEDEIAADSKRVCWSPAGGVSNMTGGDATELGTIRDESEVIAKVVASSRSYAELSENGTLEVVSMGEHTTIQPGLGGPWIDLQQGAPLDEWRSTFFALNSDGELYRQIWQGSSIEEERYSNITFSELAGGPPVELPGRYRSQWALDTVGAIWVTYDTTPTPPPIGMPLWTNYTDPENLVIGTRAIQLSPFHNSVIQVAASIYGFFVSDDLTAYILYQANGNNFPSVSDFPSLNVVEERRSFLQLAPVGPSSSQPVITAIGDDESFYYSVWNPANPGLINPADGFSDWQVLDLGGPASKLEPWRIQEGFSWDEGIFVVMKDSTVLSIQRDPTSATGWGTPQHVAAPQETGTGGNIIGAIDVSFDRSTELQAAQPGKAFVGTFSGINVSTIAYQGSGSWIVDESWKPFLNYIPFEQPAPPPEHGFPAMTGEY</sequence>